<dbReference type="GO" id="GO:0004672">
    <property type="term" value="F:protein kinase activity"/>
    <property type="evidence" value="ECO:0007669"/>
    <property type="project" value="InterPro"/>
</dbReference>
<keyword evidence="8" id="KW-0732">Signal</keyword>
<dbReference type="GO" id="GO:0005524">
    <property type="term" value="F:ATP binding"/>
    <property type="evidence" value="ECO:0007669"/>
    <property type="project" value="InterPro"/>
</dbReference>
<feature type="transmembrane region" description="Helical" evidence="7">
    <location>
        <begin position="243"/>
        <end position="264"/>
    </location>
</feature>
<dbReference type="InterPro" id="IPR001245">
    <property type="entry name" value="Ser-Thr/Tyr_kinase_cat_dom"/>
</dbReference>
<dbReference type="InterPro" id="IPR046959">
    <property type="entry name" value="PRK1-6/SRF4-like"/>
</dbReference>
<dbReference type="PANTHER" id="PTHR48007">
    <property type="entry name" value="LEUCINE-RICH REPEAT RECEPTOR-LIKE PROTEIN KINASE PXC1"/>
    <property type="match status" value="1"/>
</dbReference>
<protein>
    <submittedName>
        <fullName evidence="11">Probable inactive receptor kinase At2g26730</fullName>
    </submittedName>
</protein>
<dbReference type="Proteomes" id="UP000504603">
    <property type="component" value="Unplaced"/>
</dbReference>
<feature type="chain" id="PRO_5026724836" evidence="8">
    <location>
        <begin position="20"/>
        <end position="632"/>
    </location>
</feature>
<sequence length="632" mass="70075">MEFSLLFIAATLLFGSVAAQNDALIGFNGEEREALYALKETFNDSFLNRNWSGTHCYNNQPPLWYGLQCVDGRVVALSLDSLGLVGNMNVNALNKFNELAALSLKNNSLSGNLFDFSSNRKLKNVDLSFNAFNGTISLSLVSLNSLQSLQLQNNRLTGSIPELNQSSLGVFNVSNNNLNGSIARTKTLQSFGPDSYSDNPGLCGPPTDVICRSIIKGSNDTAAPPDTKNAPDDSSSTKFHPTMVLILVIVLFFIVNLLLLLLYLKKHRELKEVMKQLNTVEMREKKNENTTEISFQNQTPAADEGGKLIFMEEGENFQLGDLLKASAEGLGKGVFGNSYKAMLEARPPIVVKRLRDLKPLSVDEFMKQVQLIAKQRHPNLLPLVAYFYTKEEKLLLYKYAERGNLFDRIHGGRGVGRVPFRWSSRLIVAQGVARALEFLHLNTRPNNIVPHGNLKSSNVLLGENDEVLVSDYGFTSLVALPVAAQHMTSYRSPEYQQMKRVSRKSDVWSFGCLLIELLTGKISSHSAPEGSQGINLCAWVNRAVREEWTAEIFDSEIASQRSAIPGMLNLLQIAIRCSNTSPDKRPDMTEVVREVESIRLIENGEEYSSSFDRSLTDDSMSTVGSGIAIDER</sequence>
<evidence type="ECO:0000256" key="1">
    <source>
        <dbReference type="ARBA" id="ARBA00004370"/>
    </source>
</evidence>
<dbReference type="InterPro" id="IPR001611">
    <property type="entry name" value="Leu-rich_rpt"/>
</dbReference>
<feature type="domain" description="Protein kinase" evidence="9">
    <location>
        <begin position="324"/>
        <end position="600"/>
    </location>
</feature>
<dbReference type="SUPFAM" id="SSF52058">
    <property type="entry name" value="L domain-like"/>
    <property type="match status" value="1"/>
</dbReference>
<dbReference type="InterPro" id="IPR000719">
    <property type="entry name" value="Prot_kinase_dom"/>
</dbReference>
<organism evidence="10 11">
    <name type="scientific">Momordica charantia</name>
    <name type="common">Bitter gourd</name>
    <name type="synonym">Balsam pear</name>
    <dbReference type="NCBI Taxonomy" id="3673"/>
    <lineage>
        <taxon>Eukaryota</taxon>
        <taxon>Viridiplantae</taxon>
        <taxon>Streptophyta</taxon>
        <taxon>Embryophyta</taxon>
        <taxon>Tracheophyta</taxon>
        <taxon>Spermatophyta</taxon>
        <taxon>Magnoliopsida</taxon>
        <taxon>eudicotyledons</taxon>
        <taxon>Gunneridae</taxon>
        <taxon>Pentapetalae</taxon>
        <taxon>rosids</taxon>
        <taxon>fabids</taxon>
        <taxon>Cucurbitales</taxon>
        <taxon>Cucurbitaceae</taxon>
        <taxon>Momordiceae</taxon>
        <taxon>Momordica</taxon>
    </lineage>
</organism>
<dbReference type="Gene3D" id="3.80.10.10">
    <property type="entry name" value="Ribonuclease Inhibitor"/>
    <property type="match status" value="2"/>
</dbReference>
<evidence type="ECO:0000256" key="3">
    <source>
        <dbReference type="ARBA" id="ARBA00022692"/>
    </source>
</evidence>
<keyword evidence="4" id="KW-0677">Repeat</keyword>
<keyword evidence="11" id="KW-0418">Kinase</keyword>
<dbReference type="InterPro" id="IPR011009">
    <property type="entry name" value="Kinase-like_dom_sf"/>
</dbReference>
<dbReference type="SUPFAM" id="SSF56112">
    <property type="entry name" value="Protein kinase-like (PK-like)"/>
    <property type="match status" value="1"/>
</dbReference>
<keyword evidence="2" id="KW-0433">Leucine-rich repeat</keyword>
<evidence type="ECO:0000259" key="9">
    <source>
        <dbReference type="PROSITE" id="PS50011"/>
    </source>
</evidence>
<dbReference type="Gene3D" id="1.10.510.10">
    <property type="entry name" value="Transferase(Phosphotransferase) domain 1"/>
    <property type="match status" value="1"/>
</dbReference>
<gene>
    <name evidence="11" type="primary">LOC111011715</name>
</gene>
<dbReference type="AlphaFoldDB" id="A0A6J1CHL4"/>
<proteinExistence type="predicted"/>
<evidence type="ECO:0000256" key="6">
    <source>
        <dbReference type="ARBA" id="ARBA00023136"/>
    </source>
</evidence>
<comment type="subcellular location">
    <subcellularLocation>
        <location evidence="1">Membrane</location>
    </subcellularLocation>
</comment>
<dbReference type="KEGG" id="mcha:111011715"/>
<keyword evidence="11" id="KW-0808">Transferase</keyword>
<keyword evidence="5 7" id="KW-1133">Transmembrane helix</keyword>
<dbReference type="InterPro" id="IPR032675">
    <property type="entry name" value="LRR_dom_sf"/>
</dbReference>
<name>A0A6J1CHL4_MOMCH</name>
<evidence type="ECO:0000313" key="10">
    <source>
        <dbReference type="Proteomes" id="UP000504603"/>
    </source>
</evidence>
<keyword evidence="3 7" id="KW-0812">Transmembrane</keyword>
<dbReference type="OrthoDB" id="248923at2759"/>
<evidence type="ECO:0000256" key="4">
    <source>
        <dbReference type="ARBA" id="ARBA00022737"/>
    </source>
</evidence>
<evidence type="ECO:0000256" key="5">
    <source>
        <dbReference type="ARBA" id="ARBA00022989"/>
    </source>
</evidence>
<evidence type="ECO:0000256" key="8">
    <source>
        <dbReference type="SAM" id="SignalP"/>
    </source>
</evidence>
<keyword evidence="10" id="KW-1185">Reference proteome</keyword>
<dbReference type="GO" id="GO:0016020">
    <property type="term" value="C:membrane"/>
    <property type="evidence" value="ECO:0007669"/>
    <property type="project" value="UniProtKB-SubCell"/>
</dbReference>
<accession>A0A6J1CHL4</accession>
<dbReference type="PANTHER" id="PTHR48007:SF43">
    <property type="entry name" value="POLLEN RECEPTOR-LIKE KINASE 4"/>
    <property type="match status" value="1"/>
</dbReference>
<reference evidence="11" key="1">
    <citation type="submission" date="2025-08" db="UniProtKB">
        <authorList>
            <consortium name="RefSeq"/>
        </authorList>
    </citation>
    <scope>IDENTIFICATION</scope>
    <source>
        <strain evidence="11">OHB3-1</strain>
    </source>
</reference>
<dbReference type="GeneID" id="111011715"/>
<dbReference type="Gene3D" id="3.30.200.20">
    <property type="entry name" value="Phosphorylase Kinase, domain 1"/>
    <property type="match status" value="1"/>
</dbReference>
<evidence type="ECO:0000256" key="7">
    <source>
        <dbReference type="SAM" id="Phobius"/>
    </source>
</evidence>
<dbReference type="PROSITE" id="PS51450">
    <property type="entry name" value="LRR"/>
    <property type="match status" value="1"/>
</dbReference>
<keyword evidence="11" id="KW-0675">Receptor</keyword>
<dbReference type="RefSeq" id="XP_022141275.1">
    <property type="nucleotide sequence ID" value="XM_022285583.1"/>
</dbReference>
<dbReference type="PROSITE" id="PS50011">
    <property type="entry name" value="PROTEIN_KINASE_DOM"/>
    <property type="match status" value="1"/>
</dbReference>
<evidence type="ECO:0000256" key="2">
    <source>
        <dbReference type="ARBA" id="ARBA00022614"/>
    </source>
</evidence>
<feature type="signal peptide" evidence="8">
    <location>
        <begin position="1"/>
        <end position="19"/>
    </location>
</feature>
<keyword evidence="6 7" id="KW-0472">Membrane</keyword>
<dbReference type="Pfam" id="PF07714">
    <property type="entry name" value="PK_Tyr_Ser-Thr"/>
    <property type="match status" value="1"/>
</dbReference>
<evidence type="ECO:0000313" key="11">
    <source>
        <dbReference type="RefSeq" id="XP_022141275.1"/>
    </source>
</evidence>